<feature type="domain" description="HTH deoR-type" evidence="3">
    <location>
        <begin position="3"/>
        <end position="62"/>
    </location>
</feature>
<dbReference type="InterPro" id="IPR036390">
    <property type="entry name" value="WH_DNA-bd_sf"/>
</dbReference>
<keyword evidence="2" id="KW-0804">Transcription</keyword>
<dbReference type="SUPFAM" id="SSF46785">
    <property type="entry name" value="Winged helix' DNA-binding domain"/>
    <property type="match status" value="1"/>
</dbReference>
<keyword evidence="1" id="KW-0805">Transcription regulation</keyword>
<dbReference type="Pfam" id="PF08279">
    <property type="entry name" value="HTH_11"/>
    <property type="match status" value="1"/>
</dbReference>
<proteinExistence type="predicted"/>
<dbReference type="InterPro" id="IPR013196">
    <property type="entry name" value="HTH_11"/>
</dbReference>
<dbReference type="GeneID" id="42858242"/>
<reference evidence="4" key="1">
    <citation type="submission" date="2015-02" db="EMBL/GenBank/DDBJ databases">
        <title>A novel member of the family Ruminococcaceae isolated from human feces.</title>
        <authorList>
            <person name="Shkoporov A.N."/>
            <person name="Chaplin A.V."/>
            <person name="Motuzova O.V."/>
            <person name="Kafarskaia L.I."/>
            <person name="Khokhlova E.V."/>
            <person name="Efimov B.A."/>
        </authorList>
    </citation>
    <scope>NUCLEOTIDE SEQUENCE [LARGE SCALE GENOMIC DNA]</scope>
    <source>
        <strain evidence="4">585-1</strain>
    </source>
</reference>
<dbReference type="AlphaFoldDB" id="A0A0D8IVW7"/>
<dbReference type="InterPro" id="IPR036388">
    <property type="entry name" value="WH-like_DNA-bd_sf"/>
</dbReference>
<comment type="caution">
    <text evidence="4">The sequence shown here is derived from an EMBL/GenBank/DDBJ whole genome shotgun (WGS) entry which is preliminary data.</text>
</comment>
<accession>A0A0D8IVW7</accession>
<evidence type="ECO:0000313" key="5">
    <source>
        <dbReference type="Proteomes" id="UP000032483"/>
    </source>
</evidence>
<dbReference type="PROSITE" id="PS51000">
    <property type="entry name" value="HTH_DEOR_2"/>
    <property type="match status" value="1"/>
</dbReference>
<name>A0A0D8IVW7_9FIRM</name>
<dbReference type="Gene3D" id="1.10.10.10">
    <property type="entry name" value="Winged helix-like DNA-binding domain superfamily/Winged helix DNA-binding domain"/>
    <property type="match status" value="1"/>
</dbReference>
<dbReference type="RefSeq" id="WP_040909652.1">
    <property type="nucleotide sequence ID" value="NZ_CAUGKH010000057.1"/>
</dbReference>
<protein>
    <submittedName>
        <fullName evidence="4">DeoR faimly transcriptional regulator</fullName>
    </submittedName>
</protein>
<keyword evidence="5" id="KW-1185">Reference proteome</keyword>
<evidence type="ECO:0000259" key="3">
    <source>
        <dbReference type="PROSITE" id="PS51000"/>
    </source>
</evidence>
<organism evidence="4 5">
    <name type="scientific">Ruthenibacterium lactatiformans</name>
    <dbReference type="NCBI Taxonomy" id="1550024"/>
    <lineage>
        <taxon>Bacteria</taxon>
        <taxon>Bacillati</taxon>
        <taxon>Bacillota</taxon>
        <taxon>Clostridia</taxon>
        <taxon>Eubacteriales</taxon>
        <taxon>Oscillospiraceae</taxon>
        <taxon>Ruthenibacterium</taxon>
    </lineage>
</organism>
<dbReference type="InterPro" id="IPR001034">
    <property type="entry name" value="DeoR_HTH"/>
</dbReference>
<dbReference type="EMBL" id="JXXK01000035">
    <property type="protein sequence ID" value="KJF38639.1"/>
    <property type="molecule type" value="Genomic_DNA"/>
</dbReference>
<dbReference type="GO" id="GO:0003700">
    <property type="term" value="F:DNA-binding transcription factor activity"/>
    <property type="evidence" value="ECO:0007669"/>
    <property type="project" value="InterPro"/>
</dbReference>
<evidence type="ECO:0000256" key="2">
    <source>
        <dbReference type="ARBA" id="ARBA00023163"/>
    </source>
</evidence>
<gene>
    <name evidence="4" type="ORF">TQ39_17005</name>
</gene>
<dbReference type="Proteomes" id="UP000032483">
    <property type="component" value="Unassembled WGS sequence"/>
</dbReference>
<evidence type="ECO:0000313" key="4">
    <source>
        <dbReference type="EMBL" id="KJF38639.1"/>
    </source>
</evidence>
<evidence type="ECO:0000256" key="1">
    <source>
        <dbReference type="ARBA" id="ARBA00023015"/>
    </source>
</evidence>
<sequence>MGANERRRAILEVLCQRKQDTMKNLANEFHVSLRTICYDIDELTRNYPIVTIRGKYKGGVKIADGYRLDRKYLNLEQRHLLKRLSKTLSGKDRNIMESILRDFTLKEASEADPGC</sequence>